<evidence type="ECO:0000313" key="2">
    <source>
        <dbReference type="EMBL" id="RPA81066.1"/>
    </source>
</evidence>
<organism evidence="2 3">
    <name type="scientific">Ascobolus immersus RN42</name>
    <dbReference type="NCBI Taxonomy" id="1160509"/>
    <lineage>
        <taxon>Eukaryota</taxon>
        <taxon>Fungi</taxon>
        <taxon>Dikarya</taxon>
        <taxon>Ascomycota</taxon>
        <taxon>Pezizomycotina</taxon>
        <taxon>Pezizomycetes</taxon>
        <taxon>Pezizales</taxon>
        <taxon>Ascobolaceae</taxon>
        <taxon>Ascobolus</taxon>
    </lineage>
</organism>
<feature type="region of interest" description="Disordered" evidence="1">
    <location>
        <begin position="1"/>
        <end position="36"/>
    </location>
</feature>
<feature type="non-terminal residue" evidence="2">
    <location>
        <position position="265"/>
    </location>
</feature>
<dbReference type="Proteomes" id="UP000275078">
    <property type="component" value="Unassembled WGS sequence"/>
</dbReference>
<keyword evidence="3" id="KW-1185">Reference proteome</keyword>
<proteinExistence type="predicted"/>
<dbReference type="EMBL" id="ML119682">
    <property type="protein sequence ID" value="RPA81066.1"/>
    <property type="molecule type" value="Genomic_DNA"/>
</dbReference>
<reference evidence="2 3" key="1">
    <citation type="journal article" date="2018" name="Nat. Ecol. Evol.">
        <title>Pezizomycetes genomes reveal the molecular basis of ectomycorrhizal truffle lifestyle.</title>
        <authorList>
            <person name="Murat C."/>
            <person name="Payen T."/>
            <person name="Noel B."/>
            <person name="Kuo A."/>
            <person name="Morin E."/>
            <person name="Chen J."/>
            <person name="Kohler A."/>
            <person name="Krizsan K."/>
            <person name="Balestrini R."/>
            <person name="Da Silva C."/>
            <person name="Montanini B."/>
            <person name="Hainaut M."/>
            <person name="Levati E."/>
            <person name="Barry K.W."/>
            <person name="Belfiori B."/>
            <person name="Cichocki N."/>
            <person name="Clum A."/>
            <person name="Dockter R.B."/>
            <person name="Fauchery L."/>
            <person name="Guy J."/>
            <person name="Iotti M."/>
            <person name="Le Tacon F."/>
            <person name="Lindquist E.A."/>
            <person name="Lipzen A."/>
            <person name="Malagnac F."/>
            <person name="Mello A."/>
            <person name="Molinier V."/>
            <person name="Miyauchi S."/>
            <person name="Poulain J."/>
            <person name="Riccioni C."/>
            <person name="Rubini A."/>
            <person name="Sitrit Y."/>
            <person name="Splivallo R."/>
            <person name="Traeger S."/>
            <person name="Wang M."/>
            <person name="Zifcakova L."/>
            <person name="Wipf D."/>
            <person name="Zambonelli A."/>
            <person name="Paolocci F."/>
            <person name="Nowrousian M."/>
            <person name="Ottonello S."/>
            <person name="Baldrian P."/>
            <person name="Spatafora J.W."/>
            <person name="Henrissat B."/>
            <person name="Nagy L.G."/>
            <person name="Aury J.M."/>
            <person name="Wincker P."/>
            <person name="Grigoriev I.V."/>
            <person name="Bonfante P."/>
            <person name="Martin F.M."/>
        </authorList>
    </citation>
    <scope>NUCLEOTIDE SEQUENCE [LARGE SCALE GENOMIC DNA]</scope>
    <source>
        <strain evidence="2 3">RN42</strain>
    </source>
</reference>
<accession>A0A3N4I6J5</accession>
<sequence>MSTPTSSQPLTATVTQQPSDGSTSAQQQPGSPRSVNKLPTELLMKIFDCIGETRNWKDFRAFRHISPRTVLASNCTERIDSYGYHIMGEHWIERIGKAIEGPNVFWRSLLWECGVRVPPYAQPGYTPPVLGRRKNNEAEEAFWYINMERLVARVIYTLARDELVTANYTTDGQEAFLQARDLHRTCSLDEISAQFVLISKRIGVRKQELVLEELDDMAHDWGTLTQFTGLERGTLVDSELELSDDVMALGKIKTVVDRYRRAVDF</sequence>
<protein>
    <submittedName>
        <fullName evidence="2">Uncharacterized protein</fullName>
    </submittedName>
</protein>
<name>A0A3N4I6J5_ASCIM</name>
<feature type="compositionally biased region" description="Polar residues" evidence="1">
    <location>
        <begin position="1"/>
        <end position="34"/>
    </location>
</feature>
<evidence type="ECO:0000256" key="1">
    <source>
        <dbReference type="SAM" id="MobiDB-lite"/>
    </source>
</evidence>
<dbReference type="AlphaFoldDB" id="A0A3N4I6J5"/>
<evidence type="ECO:0000313" key="3">
    <source>
        <dbReference type="Proteomes" id="UP000275078"/>
    </source>
</evidence>
<gene>
    <name evidence="2" type="ORF">BJ508DRAFT_326677</name>
</gene>